<dbReference type="Proteomes" id="UP000815325">
    <property type="component" value="Unassembled WGS sequence"/>
</dbReference>
<dbReference type="EMBL" id="MU069752">
    <property type="protein sequence ID" value="KAF5834503.1"/>
    <property type="molecule type" value="Genomic_DNA"/>
</dbReference>
<comment type="subcellular location">
    <subcellularLocation>
        <location evidence="1">Cytoplasm</location>
        <location evidence="1">Cytoskeleton</location>
        <location evidence="1">Cilium axoneme</location>
    </subcellularLocation>
</comment>
<dbReference type="InterPro" id="IPR032675">
    <property type="entry name" value="LRR_dom_sf"/>
</dbReference>
<accession>A0ABQ7GIT4</accession>
<gene>
    <name evidence="2" type="ORF">DUNSADRAFT_8796</name>
</gene>
<sequence>MKFKWAAKSKDLNQGPFHFGSLFFLFWEASKQHISHTATSSHTAPAFLYNLVMNWQERSTSPFLRIPPGVLSNPAFDGKARRTLSQTSRAMHEHIMLACTTVTVSIPMGRRVELGRIVGRLRQCAAEGLHLRKLILERGTASRPCTWCLNALAPLTSLEHLVLSNIDVLDLEPLTALRLQRLDLSGLLTERHQGPNSPTVRGLHAMTGLKSLNCSNLLRVQDLGPLAALDLCHLDCSHMKGVDDIGPLAGLSNLQTLYCNSTSVSDLQPLANLSTLHTLNCADLPCVSSLSPLSGLTSLESLNCQGLLRVTDVSPISFCTRLKHLDCCHMGRVSGLGLLAGLTSLDDFYFDGTYSGTEGDGDCDVEYDGESEIDPMHNVLTGLQNLSMDHDDGDLSFGTPIW</sequence>
<keyword evidence="3" id="KW-1185">Reference proteome</keyword>
<evidence type="ECO:0000256" key="1">
    <source>
        <dbReference type="ARBA" id="ARBA00004430"/>
    </source>
</evidence>
<name>A0ABQ7GIT4_DUNSA</name>
<dbReference type="SUPFAM" id="SSF52058">
    <property type="entry name" value="L domain-like"/>
    <property type="match status" value="1"/>
</dbReference>
<protein>
    <submittedName>
        <fullName evidence="2">Uncharacterized protein</fullName>
    </submittedName>
</protein>
<comment type="caution">
    <text evidence="2">The sequence shown here is derived from an EMBL/GenBank/DDBJ whole genome shotgun (WGS) entry which is preliminary data.</text>
</comment>
<evidence type="ECO:0000313" key="2">
    <source>
        <dbReference type="EMBL" id="KAF5834503.1"/>
    </source>
</evidence>
<evidence type="ECO:0000313" key="3">
    <source>
        <dbReference type="Proteomes" id="UP000815325"/>
    </source>
</evidence>
<proteinExistence type="predicted"/>
<dbReference type="Gene3D" id="3.80.10.10">
    <property type="entry name" value="Ribonuclease Inhibitor"/>
    <property type="match status" value="1"/>
</dbReference>
<reference evidence="2" key="1">
    <citation type="submission" date="2017-08" db="EMBL/GenBank/DDBJ databases">
        <authorList>
            <person name="Polle J.E."/>
            <person name="Barry K."/>
            <person name="Cushman J."/>
            <person name="Schmutz J."/>
            <person name="Tran D."/>
            <person name="Hathwaick L.T."/>
            <person name="Yim W.C."/>
            <person name="Jenkins J."/>
            <person name="Mckie-Krisberg Z.M."/>
            <person name="Prochnik S."/>
            <person name="Lindquist E."/>
            <person name="Dockter R.B."/>
            <person name="Adam C."/>
            <person name="Molina H."/>
            <person name="Bunkerborg J."/>
            <person name="Jin E."/>
            <person name="Buchheim M."/>
            <person name="Magnuson J."/>
        </authorList>
    </citation>
    <scope>NUCLEOTIDE SEQUENCE</scope>
    <source>
        <strain evidence="2">CCAP 19/18</strain>
    </source>
</reference>
<organism evidence="2 3">
    <name type="scientific">Dunaliella salina</name>
    <name type="common">Green alga</name>
    <name type="synonym">Protococcus salinus</name>
    <dbReference type="NCBI Taxonomy" id="3046"/>
    <lineage>
        <taxon>Eukaryota</taxon>
        <taxon>Viridiplantae</taxon>
        <taxon>Chlorophyta</taxon>
        <taxon>core chlorophytes</taxon>
        <taxon>Chlorophyceae</taxon>
        <taxon>CS clade</taxon>
        <taxon>Chlamydomonadales</taxon>
        <taxon>Dunaliellaceae</taxon>
        <taxon>Dunaliella</taxon>
    </lineage>
</organism>